<dbReference type="Gene3D" id="1.10.1520.10">
    <property type="entry name" value="Ribonuclease III domain"/>
    <property type="match status" value="2"/>
</dbReference>
<evidence type="ECO:0000256" key="1">
    <source>
        <dbReference type="SAM" id="MobiDB-lite"/>
    </source>
</evidence>
<feature type="compositionally biased region" description="Gly residues" evidence="1">
    <location>
        <begin position="100"/>
        <end position="110"/>
    </location>
</feature>
<comment type="caution">
    <text evidence="2">The sequence shown here is derived from an EMBL/GenBank/DDBJ whole genome shotgun (WGS) entry which is preliminary data.</text>
</comment>
<dbReference type="GO" id="GO:0004525">
    <property type="term" value="F:ribonuclease III activity"/>
    <property type="evidence" value="ECO:0007669"/>
    <property type="project" value="InterPro"/>
</dbReference>
<sequence length="215" mass="21754">MALRTAHTPQQLAYLGDAVWSLHVRCKYLAPPKVFAAYRGSAERHTSAARQSAYLDCLLSSGWQLSPVEAELLGWSQRVQGGGSGGGGASASVASTGAAATGGGGEGGTAGLSSGTEASAGSRAGQGGRGGRGGRGRGAAGAAAAAGDGRLKFRGRYTSAGGQQDAYRRATAFEAVLGHLSLSDPGRLQQLLEVLEPHMAEVDRSAKDQETGGRR</sequence>
<organism evidence="2 3">
    <name type="scientific">Chlamydomonas schloesseri</name>
    <dbReference type="NCBI Taxonomy" id="2026947"/>
    <lineage>
        <taxon>Eukaryota</taxon>
        <taxon>Viridiplantae</taxon>
        <taxon>Chlorophyta</taxon>
        <taxon>core chlorophytes</taxon>
        <taxon>Chlorophyceae</taxon>
        <taxon>CS clade</taxon>
        <taxon>Chlamydomonadales</taxon>
        <taxon>Chlamydomonadaceae</taxon>
        <taxon>Chlamydomonas</taxon>
    </lineage>
</organism>
<evidence type="ECO:0000313" key="2">
    <source>
        <dbReference type="EMBL" id="KAG2434376.1"/>
    </source>
</evidence>
<proteinExistence type="predicted"/>
<dbReference type="AlphaFoldDB" id="A0A835TA29"/>
<name>A0A835TA29_9CHLO</name>
<dbReference type="GO" id="GO:0006396">
    <property type="term" value="P:RNA processing"/>
    <property type="evidence" value="ECO:0007669"/>
    <property type="project" value="InterPro"/>
</dbReference>
<evidence type="ECO:0008006" key="4">
    <source>
        <dbReference type="Google" id="ProtNLM"/>
    </source>
</evidence>
<dbReference type="PANTHER" id="PTHR34276:SF1">
    <property type="entry name" value="MINI-RIBONUCLEASE 3"/>
    <property type="match status" value="1"/>
</dbReference>
<gene>
    <name evidence="2" type="ORF">HYH02_012391</name>
</gene>
<dbReference type="InterPro" id="IPR036389">
    <property type="entry name" value="RNase_III_sf"/>
</dbReference>
<feature type="compositionally biased region" description="Low complexity" evidence="1">
    <location>
        <begin position="111"/>
        <end position="123"/>
    </location>
</feature>
<dbReference type="SUPFAM" id="SSF69065">
    <property type="entry name" value="RNase III domain-like"/>
    <property type="match status" value="1"/>
</dbReference>
<keyword evidence="3" id="KW-1185">Reference proteome</keyword>
<dbReference type="OrthoDB" id="495795at2759"/>
<dbReference type="PANTHER" id="PTHR34276">
    <property type="entry name" value="MINI-RIBONUCLEASE 3"/>
    <property type="match status" value="1"/>
</dbReference>
<accession>A0A835TA29</accession>
<feature type="compositionally biased region" description="Low complexity" evidence="1">
    <location>
        <begin position="90"/>
        <end position="99"/>
    </location>
</feature>
<dbReference type="Proteomes" id="UP000613740">
    <property type="component" value="Unassembled WGS sequence"/>
</dbReference>
<protein>
    <recommendedName>
        <fullName evidence="4">RNase III domain-containing protein</fullName>
    </recommendedName>
</protein>
<evidence type="ECO:0000313" key="3">
    <source>
        <dbReference type="Proteomes" id="UP000613740"/>
    </source>
</evidence>
<feature type="region of interest" description="Disordered" evidence="1">
    <location>
        <begin position="84"/>
        <end position="145"/>
    </location>
</feature>
<dbReference type="EMBL" id="JAEHOD010000058">
    <property type="protein sequence ID" value="KAG2434376.1"/>
    <property type="molecule type" value="Genomic_DNA"/>
</dbReference>
<feature type="compositionally biased region" description="Gly residues" evidence="1">
    <location>
        <begin position="124"/>
        <end position="139"/>
    </location>
</feature>
<reference evidence="2" key="1">
    <citation type="journal article" date="2020" name="bioRxiv">
        <title>Comparative genomics of Chlamydomonas.</title>
        <authorList>
            <person name="Craig R.J."/>
            <person name="Hasan A.R."/>
            <person name="Ness R.W."/>
            <person name="Keightley P.D."/>
        </authorList>
    </citation>
    <scope>NUCLEOTIDE SEQUENCE</scope>
    <source>
        <strain evidence="2">CCAP 11/173</strain>
    </source>
</reference>